<organism evidence="2 3">
    <name type="scientific">Streptomyces caeni</name>
    <dbReference type="NCBI Taxonomy" id="2307231"/>
    <lineage>
        <taxon>Bacteria</taxon>
        <taxon>Bacillati</taxon>
        <taxon>Actinomycetota</taxon>
        <taxon>Actinomycetes</taxon>
        <taxon>Kitasatosporales</taxon>
        <taxon>Streptomycetaceae</taxon>
        <taxon>Streptomyces</taxon>
    </lineage>
</organism>
<evidence type="ECO:0000313" key="3">
    <source>
        <dbReference type="Proteomes" id="UP001597261"/>
    </source>
</evidence>
<dbReference type="Proteomes" id="UP001597261">
    <property type="component" value="Unassembled WGS sequence"/>
</dbReference>
<comment type="caution">
    <text evidence="2">The sequence shown here is derived from an EMBL/GenBank/DDBJ whole genome shotgun (WGS) entry which is preliminary data.</text>
</comment>
<proteinExistence type="predicted"/>
<reference evidence="3" key="1">
    <citation type="journal article" date="2019" name="Int. J. Syst. Evol. Microbiol.">
        <title>The Global Catalogue of Microorganisms (GCM) 10K type strain sequencing project: providing services to taxonomists for standard genome sequencing and annotation.</title>
        <authorList>
            <consortium name="The Broad Institute Genomics Platform"/>
            <consortium name="The Broad Institute Genome Sequencing Center for Infectious Disease"/>
            <person name="Wu L."/>
            <person name="Ma J."/>
        </authorList>
    </citation>
    <scope>NUCLEOTIDE SEQUENCE [LARGE SCALE GENOMIC DNA]</scope>
    <source>
        <strain evidence="3">CGMCC 1.12470</strain>
    </source>
</reference>
<protein>
    <submittedName>
        <fullName evidence="2">Uncharacterized protein</fullName>
    </submittedName>
</protein>
<name>A0ABW4IJN6_9ACTN</name>
<feature type="region of interest" description="Disordered" evidence="1">
    <location>
        <begin position="96"/>
        <end position="183"/>
    </location>
</feature>
<keyword evidence="3" id="KW-1185">Reference proteome</keyword>
<feature type="compositionally biased region" description="Basic and acidic residues" evidence="1">
    <location>
        <begin position="117"/>
        <end position="163"/>
    </location>
</feature>
<evidence type="ECO:0000313" key="2">
    <source>
        <dbReference type="EMBL" id="MFD1657495.1"/>
    </source>
</evidence>
<accession>A0ABW4IJN6</accession>
<dbReference type="Gene3D" id="1.10.645.10">
    <property type="entry name" value="Cytochrome-c3 Hydrogenase, chain B"/>
    <property type="match status" value="1"/>
</dbReference>
<evidence type="ECO:0000256" key="1">
    <source>
        <dbReference type="SAM" id="MobiDB-lite"/>
    </source>
</evidence>
<dbReference type="RefSeq" id="WP_381078714.1">
    <property type="nucleotide sequence ID" value="NZ_JBHUDX010000011.1"/>
</dbReference>
<sequence length="437" mass="45946">MTGLALRAVAARPRVLLATLPGGTAARLEAEAVVRRRDWPLAATPAQADLLLLAGPHCPRLHAAVDRLWQDLPAPRARVHAGGTDDVAAALEAGRAQLGSRSGQQEKARATAGAGRNGDDDGPHHRDSPDGAHGEGERGGRGDAGGPRDAHDDEDSGCHHGADAQHGGGDTEMPGGLPMAERGEDRDGLMLDRLHVPLGPLLVDWPAGLTVRLTLQGDVIQQAEVEDPVTPSGRSAVSFWAQPWLRAARGEPVRVGEAVRCRAAAHLDSLARLLSVAGWPAEAVVARRLRDDLLNGASGAAVTPRLDRFARRVGRSRTLAWLTRGIGGISAEKAREAGVSGPAARAGGDVTDRYRQWLADIRCDVGRLEEPLPLQPAVDESPRGRWRDERPPSAALVALLPGLLTGAELAAARLIVASLDPDLDELAVTRGEVGLHG</sequence>
<dbReference type="InterPro" id="IPR029014">
    <property type="entry name" value="NiFe-Hase_large"/>
</dbReference>
<gene>
    <name evidence="2" type="ORF">ACFSL4_04425</name>
</gene>
<dbReference type="EMBL" id="JBHUDX010000011">
    <property type="protein sequence ID" value="MFD1657495.1"/>
    <property type="molecule type" value="Genomic_DNA"/>
</dbReference>